<proteinExistence type="predicted"/>
<keyword evidence="3" id="KW-1015">Disulfide bond</keyword>
<dbReference type="Gene3D" id="2.130.10.10">
    <property type="entry name" value="YVTN repeat-like/Quinoprotein amine dehydrogenase"/>
    <property type="match status" value="1"/>
</dbReference>
<evidence type="ECO:0000256" key="2">
    <source>
        <dbReference type="ARBA" id="ARBA00022737"/>
    </source>
</evidence>
<feature type="region of interest" description="Disordered" evidence="4">
    <location>
        <begin position="66"/>
        <end position="87"/>
    </location>
</feature>
<sequence>MISSVTVQPPDESSAAAAGGVAADAALRHISDVAVAPDGSLYVVSSFDHQVFHIGQDGTVQIAAGTGSAGFSGDGGPATEAELDEPTGVDVGADGTLYILDSRRLRIRAVTTDGVITTIGGNETYEASNYDDDPRGVPATDVYFTASDLVVDDAGTVYFTSHGAIRAIGPDGIMTTLAGDDANAFGITVDGSDNVYFTQIDDSQVSVLHKVSERSAPEPASSDDDQDGAGTPWWAMVIGVLLAAGLVARYAVRRRRSTRTPPTD</sequence>
<dbReference type="PANTHER" id="PTHR11219:SF69">
    <property type="entry name" value="TENEURIN-A"/>
    <property type="match status" value="1"/>
</dbReference>
<keyword evidence="8" id="KW-1185">Reference proteome</keyword>
<dbReference type="InterPro" id="IPR051216">
    <property type="entry name" value="Teneurin"/>
</dbReference>
<reference evidence="7 8" key="1">
    <citation type="submission" date="2020-02" db="EMBL/GenBank/DDBJ databases">
        <authorList>
            <person name="Li X.-J."/>
            <person name="Han X.-M."/>
        </authorList>
    </citation>
    <scope>NUCLEOTIDE SEQUENCE [LARGE SCALE GENOMIC DNA]</scope>
    <source>
        <strain evidence="7 8">CCTCC AB 2017055</strain>
    </source>
</reference>
<dbReference type="InterPro" id="IPR011042">
    <property type="entry name" value="6-blade_b-propeller_TolB-like"/>
</dbReference>
<organism evidence="7 8">
    <name type="scientific">Phytoactinopolyspora halotolerans</name>
    <dbReference type="NCBI Taxonomy" id="1981512"/>
    <lineage>
        <taxon>Bacteria</taxon>
        <taxon>Bacillati</taxon>
        <taxon>Actinomycetota</taxon>
        <taxon>Actinomycetes</taxon>
        <taxon>Jiangellales</taxon>
        <taxon>Jiangellaceae</taxon>
        <taxon>Phytoactinopolyspora</taxon>
    </lineage>
</organism>
<feature type="transmembrane region" description="Helical" evidence="5">
    <location>
        <begin position="233"/>
        <end position="252"/>
    </location>
</feature>
<feature type="domain" description="Teneurin NHL" evidence="6">
    <location>
        <begin position="72"/>
        <end position="126"/>
    </location>
</feature>
<keyword evidence="2" id="KW-0677">Repeat</keyword>
<dbReference type="PANTHER" id="PTHR11219">
    <property type="entry name" value="TENEURIN AND N-ACETYLGLUCOSAMINE-1-PHOSPHODIESTER ALPHA-N-ACETYLGLUCOSAMINIDASE"/>
    <property type="match status" value="1"/>
</dbReference>
<dbReference type="Proteomes" id="UP000475214">
    <property type="component" value="Unassembled WGS sequence"/>
</dbReference>
<dbReference type="Pfam" id="PF25021">
    <property type="entry name" value="TEN_NHL"/>
    <property type="match status" value="1"/>
</dbReference>
<protein>
    <recommendedName>
        <fullName evidence="6">Teneurin NHL domain-containing protein</fullName>
    </recommendedName>
</protein>
<keyword evidence="5" id="KW-0472">Membrane</keyword>
<evidence type="ECO:0000256" key="5">
    <source>
        <dbReference type="SAM" id="Phobius"/>
    </source>
</evidence>
<dbReference type="SUPFAM" id="SSF101898">
    <property type="entry name" value="NHL repeat"/>
    <property type="match status" value="1"/>
</dbReference>
<name>A0A6L9SH06_9ACTN</name>
<dbReference type="InterPro" id="IPR056822">
    <property type="entry name" value="TEN_NHL"/>
</dbReference>
<evidence type="ECO:0000256" key="4">
    <source>
        <dbReference type="SAM" id="MobiDB-lite"/>
    </source>
</evidence>
<accession>A0A6L9SH06</accession>
<keyword evidence="5" id="KW-1133">Transmembrane helix</keyword>
<feature type="compositionally biased region" description="Gly residues" evidence="4">
    <location>
        <begin position="67"/>
        <end position="76"/>
    </location>
</feature>
<dbReference type="AlphaFoldDB" id="A0A6L9SH06"/>
<dbReference type="InterPro" id="IPR015943">
    <property type="entry name" value="WD40/YVTN_repeat-like_dom_sf"/>
</dbReference>
<evidence type="ECO:0000313" key="8">
    <source>
        <dbReference type="Proteomes" id="UP000475214"/>
    </source>
</evidence>
<evidence type="ECO:0000256" key="3">
    <source>
        <dbReference type="ARBA" id="ARBA00023157"/>
    </source>
</evidence>
<dbReference type="EMBL" id="JAAGOA010000033">
    <property type="protein sequence ID" value="NEE04373.1"/>
    <property type="molecule type" value="Genomic_DNA"/>
</dbReference>
<keyword evidence="1" id="KW-0245">EGF-like domain</keyword>
<evidence type="ECO:0000256" key="1">
    <source>
        <dbReference type="ARBA" id="ARBA00022536"/>
    </source>
</evidence>
<evidence type="ECO:0000259" key="6">
    <source>
        <dbReference type="Pfam" id="PF25021"/>
    </source>
</evidence>
<keyword evidence="5" id="KW-0812">Transmembrane</keyword>
<comment type="caution">
    <text evidence="7">The sequence shown here is derived from an EMBL/GenBank/DDBJ whole genome shotgun (WGS) entry which is preliminary data.</text>
</comment>
<gene>
    <name evidence="7" type="ORF">G1H10_29800</name>
</gene>
<dbReference type="Gene3D" id="2.120.10.30">
    <property type="entry name" value="TolB, C-terminal domain"/>
    <property type="match status" value="1"/>
</dbReference>
<dbReference type="RefSeq" id="WP_163744848.1">
    <property type="nucleotide sequence ID" value="NZ_JAAGOA010000033.1"/>
</dbReference>
<evidence type="ECO:0000313" key="7">
    <source>
        <dbReference type="EMBL" id="NEE04373.1"/>
    </source>
</evidence>